<evidence type="ECO:0000313" key="3">
    <source>
        <dbReference type="Proteomes" id="UP001202328"/>
    </source>
</evidence>
<feature type="region of interest" description="Disordered" evidence="1">
    <location>
        <begin position="53"/>
        <end position="179"/>
    </location>
</feature>
<dbReference type="EMBL" id="JAJJMB010017633">
    <property type="protein sequence ID" value="KAI3837082.1"/>
    <property type="molecule type" value="Genomic_DNA"/>
</dbReference>
<evidence type="ECO:0000313" key="2">
    <source>
        <dbReference type="EMBL" id="KAI3837082.1"/>
    </source>
</evidence>
<feature type="compositionally biased region" description="Polar residues" evidence="1">
    <location>
        <begin position="62"/>
        <end position="83"/>
    </location>
</feature>
<protein>
    <submittedName>
        <fullName evidence="2">Uncharacterized protein</fullName>
    </submittedName>
</protein>
<gene>
    <name evidence="2" type="ORF">MKW98_005415</name>
</gene>
<comment type="caution">
    <text evidence="2">The sequence shown here is derived from an EMBL/GenBank/DDBJ whole genome shotgun (WGS) entry which is preliminary data.</text>
</comment>
<keyword evidence="3" id="KW-1185">Reference proteome</keyword>
<organism evidence="2 3">
    <name type="scientific">Papaver atlanticum</name>
    <dbReference type="NCBI Taxonomy" id="357466"/>
    <lineage>
        <taxon>Eukaryota</taxon>
        <taxon>Viridiplantae</taxon>
        <taxon>Streptophyta</taxon>
        <taxon>Embryophyta</taxon>
        <taxon>Tracheophyta</taxon>
        <taxon>Spermatophyta</taxon>
        <taxon>Magnoliopsida</taxon>
        <taxon>Ranunculales</taxon>
        <taxon>Papaveraceae</taxon>
        <taxon>Papaveroideae</taxon>
        <taxon>Papaver</taxon>
    </lineage>
</organism>
<feature type="compositionally biased region" description="Low complexity" evidence="1">
    <location>
        <begin position="145"/>
        <end position="154"/>
    </location>
</feature>
<dbReference type="Proteomes" id="UP001202328">
    <property type="component" value="Unassembled WGS sequence"/>
</dbReference>
<reference evidence="2" key="1">
    <citation type="submission" date="2022-04" db="EMBL/GenBank/DDBJ databases">
        <title>A functionally conserved STORR gene fusion in Papaver species that diverged 16.8 million years ago.</title>
        <authorList>
            <person name="Catania T."/>
        </authorList>
    </citation>
    <scope>NUCLEOTIDE SEQUENCE</scope>
    <source>
        <strain evidence="2">S-188037</strain>
    </source>
</reference>
<name>A0AAD4X4W1_9MAGN</name>
<accession>A0AAD4X4W1</accession>
<proteinExistence type="predicted"/>
<feature type="compositionally biased region" description="Low complexity" evidence="1">
    <location>
        <begin position="114"/>
        <end position="123"/>
    </location>
</feature>
<sequence length="301" mass="34076">MECWGIKLLLQRAKCVLTVEKFKKLKTAGAKVMTELDVIQRFKAAGHIGDDKVFPRKEMKNHSASSTGSQTQPTNSSGSYTSSEELDSPPQRAMQLDHRSISPSRTPRNHYSRSSRSSTSYSSSEEEDYPVRRRSRSKADPPRRTSSSTSYSSSQEEDYPIRRRSRYSKADPPQKKTGHVRRFMNKSAGMFHDRLEDTDASSSDHHLSALKPVGNGILRHKSKEKRMQKRRTASVNKPMIFPNTRRKASDAIFECGTYQLQQNLADENEKLVLKGALDNAVTQLVQSHVKVHASNKVFSFL</sequence>
<evidence type="ECO:0000256" key="1">
    <source>
        <dbReference type="SAM" id="MobiDB-lite"/>
    </source>
</evidence>
<dbReference type="AlphaFoldDB" id="A0AAD4X4W1"/>